<protein>
    <recommendedName>
        <fullName evidence="3">Outer membrane protein beta-barrel domain-containing protein</fullName>
    </recommendedName>
</protein>
<evidence type="ECO:0000256" key="2">
    <source>
        <dbReference type="SAM" id="SignalP"/>
    </source>
</evidence>
<feature type="chain" id="PRO_5013289946" description="Outer membrane protein beta-barrel domain-containing protein" evidence="2">
    <location>
        <begin position="26"/>
        <end position="508"/>
    </location>
</feature>
<dbReference type="AlphaFoldDB" id="A0A1L3JCM1"/>
<dbReference type="EMBL" id="CP018154">
    <property type="protein sequence ID" value="APG62876.1"/>
    <property type="molecule type" value="Genomic_DNA"/>
</dbReference>
<dbReference type="Gene3D" id="2.40.160.20">
    <property type="match status" value="1"/>
</dbReference>
<dbReference type="OrthoDB" id="7407648at2"/>
<accession>A0A1L3JCM1</accession>
<dbReference type="InterPro" id="IPR027385">
    <property type="entry name" value="Beta-barrel_OMP"/>
</dbReference>
<dbReference type="RefSeq" id="WP_072559525.1">
    <property type="nucleotide sequence ID" value="NZ_CP018154.1"/>
</dbReference>
<keyword evidence="1 2" id="KW-0732">Signal</keyword>
<sequence>MAKNLKSAAAMAILMGSVSPMVAHAQYAGNAKLCKRGNDMVLSGIEDRTKYSHNLIDLKSKVLAAENDQRIAEENVKIYSAEFARLTAEKPELASPEEAKTWAKDINDASVKWKKNEENQRKAREDYNKYSSKKIEEEAKLSKADITIMQGRLLKEEACYGYRAPQIAMQPVSPQPVVQERRVSILTPNPVQQNRAPIASLNNEVVKQEAEVLTQNNSLQSEQVAVEPEMVMVKEEIKEAVPVEAKLAEANVELMTIEQPLQEAQQQQEAVPATPVKMAEARPVMEVAPASTPALAPAPAPAPAPQTEYRQVEYRAANAKYETMPAGRDIREVRDSSEEKGMDGLRIEGRIGYERPKLTANATAPTAVFTTDEDITYGGEIGYDFDIIGGLTFGPFGRYEVSSAPDSGNPSLIDQKGTFGAGARLGVAVIDGFALFGKLGYSDIDFSSSKKRVSADINNSALRFGGGAEISLFGGFYIAGEYSQSDFGDIGGADYKRQQANFSLGFRF</sequence>
<dbReference type="STRING" id="1913578.LPB140_08835"/>
<evidence type="ECO:0000313" key="4">
    <source>
        <dbReference type="EMBL" id="APG62876.1"/>
    </source>
</evidence>
<dbReference type="KEGG" id="sphl:LPB140_08835"/>
<gene>
    <name evidence="4" type="ORF">LPB140_08835</name>
</gene>
<dbReference type="Pfam" id="PF13505">
    <property type="entry name" value="OMP_b-brl"/>
    <property type="match status" value="1"/>
</dbReference>
<dbReference type="Proteomes" id="UP000242561">
    <property type="component" value="Chromosome"/>
</dbReference>
<name>A0A1L3JCM1_9SPHN</name>
<evidence type="ECO:0000256" key="1">
    <source>
        <dbReference type="ARBA" id="ARBA00022729"/>
    </source>
</evidence>
<organism evidence="4 5">
    <name type="scientific">Sphingorhabdus lutea</name>
    <dbReference type="NCBI Taxonomy" id="1913578"/>
    <lineage>
        <taxon>Bacteria</taxon>
        <taxon>Pseudomonadati</taxon>
        <taxon>Pseudomonadota</taxon>
        <taxon>Alphaproteobacteria</taxon>
        <taxon>Sphingomonadales</taxon>
        <taxon>Sphingomonadaceae</taxon>
        <taxon>Sphingorhabdus</taxon>
    </lineage>
</organism>
<dbReference type="SUPFAM" id="SSF56925">
    <property type="entry name" value="OMPA-like"/>
    <property type="match status" value="1"/>
</dbReference>
<feature type="signal peptide" evidence="2">
    <location>
        <begin position="1"/>
        <end position="25"/>
    </location>
</feature>
<evidence type="ECO:0000259" key="3">
    <source>
        <dbReference type="Pfam" id="PF13505"/>
    </source>
</evidence>
<reference evidence="4 5" key="1">
    <citation type="submission" date="2016-11" db="EMBL/GenBank/DDBJ databases">
        <title>Sphingorhabdus sp. LPB0140, isolated from marine environment.</title>
        <authorList>
            <person name="Kim E."/>
            <person name="Yi H."/>
        </authorList>
    </citation>
    <scope>NUCLEOTIDE SEQUENCE [LARGE SCALE GENOMIC DNA]</scope>
    <source>
        <strain evidence="4 5">LPB0140</strain>
    </source>
</reference>
<keyword evidence="5" id="KW-1185">Reference proteome</keyword>
<dbReference type="InterPro" id="IPR011250">
    <property type="entry name" value="OMP/PagP_B-barrel"/>
</dbReference>
<proteinExistence type="predicted"/>
<feature type="domain" description="Outer membrane protein beta-barrel" evidence="3">
    <location>
        <begin position="368"/>
        <end position="508"/>
    </location>
</feature>
<evidence type="ECO:0000313" key="5">
    <source>
        <dbReference type="Proteomes" id="UP000242561"/>
    </source>
</evidence>